<dbReference type="GO" id="GO:0006508">
    <property type="term" value="P:proteolysis"/>
    <property type="evidence" value="ECO:0007669"/>
    <property type="project" value="UniProtKB-KW"/>
</dbReference>
<dbReference type="Gene3D" id="2.40.70.10">
    <property type="entry name" value="Acid Proteases"/>
    <property type="match status" value="2"/>
</dbReference>
<dbReference type="InterPro" id="IPR021109">
    <property type="entry name" value="Peptidase_aspartic_dom_sf"/>
</dbReference>
<keyword evidence="6" id="KW-0378">Hydrolase</keyword>
<keyword evidence="7" id="KW-1185">Reference proteome</keyword>
<comment type="similarity">
    <text evidence="1">Belongs to the peptidase A1 family.</text>
</comment>
<evidence type="ECO:0000313" key="6">
    <source>
        <dbReference type="EMBL" id="CEH19412.1"/>
    </source>
</evidence>
<keyword evidence="4" id="KW-1133">Transmembrane helix</keyword>
<feature type="active site" evidence="2">
    <location>
        <position position="280"/>
    </location>
</feature>
<accession>A0A0P1BRW8</accession>
<dbReference type="Proteomes" id="UP000054845">
    <property type="component" value="Unassembled WGS sequence"/>
</dbReference>
<dbReference type="PRINTS" id="PR00792">
    <property type="entry name" value="PEPSIN"/>
</dbReference>
<feature type="transmembrane region" description="Helical" evidence="4">
    <location>
        <begin position="460"/>
        <end position="482"/>
    </location>
</feature>
<dbReference type="CDD" id="cd05471">
    <property type="entry name" value="pepsin_like"/>
    <property type="match status" value="1"/>
</dbReference>
<dbReference type="AlphaFoldDB" id="A0A0P1BRW8"/>
<dbReference type="OrthoDB" id="2747330at2759"/>
<evidence type="ECO:0000256" key="2">
    <source>
        <dbReference type="PIRSR" id="PIRSR601461-1"/>
    </source>
</evidence>
<proteinExistence type="inferred from homology"/>
<dbReference type="Pfam" id="PF00026">
    <property type="entry name" value="Asp"/>
    <property type="match status" value="1"/>
</dbReference>
<organism evidence="6 7">
    <name type="scientific">Ceraceosorus bombacis</name>
    <dbReference type="NCBI Taxonomy" id="401625"/>
    <lineage>
        <taxon>Eukaryota</taxon>
        <taxon>Fungi</taxon>
        <taxon>Dikarya</taxon>
        <taxon>Basidiomycota</taxon>
        <taxon>Ustilaginomycotina</taxon>
        <taxon>Exobasidiomycetes</taxon>
        <taxon>Ceraceosorales</taxon>
        <taxon>Ceraceosoraceae</taxon>
        <taxon>Ceraceosorus</taxon>
    </lineage>
</organism>
<feature type="compositionally biased region" description="Basic and acidic residues" evidence="3">
    <location>
        <begin position="560"/>
        <end position="577"/>
    </location>
</feature>
<sequence>MTHERMGKSRRRASPDEVELARRAIGSNTQIQLSRGFSAGQLQYTIPIKVGAAAEEFHLQLDTGSSDLWLASKDCRSTSCRPNSGAGVDLYDDDGATKTNKEFDITYLAGTAKGDIVTSTVEVGGTSFDQAFAAATDVESQQLGSMGASGVLGLALPANSIIQATLKGSPAAANDSFPTSSATGSILPGVWQDAAAGTRFFSIGLQRLPSDGGNGNSTLTFGGYDAAYAPDASKIKWGSNVADTDGVNRKWTSLVTQLITTVNGTSTALPNYTALKAIWDTGARFNYGRRDILNAMYGAYGLGPNADQSGYYFPCRTLLQITLSINGELATIHPLDSTLKQTDPTSSSSSGCIGGFQPFVDDANAPADLVLGAPAMRSIYSAFSCDGILNGAPQGAATPNCDRPQIGVLGLLNDPASRNEAIDQFNQVRVQGKSLGDDSIIDNDGAGGTASRGLGSGAKIAIGVVLGVVGLLVVVAGAVLYVKRRRAARNGEYDSPGQGLDGAAEKEEVLDGGRRAQKSAKEQAAAREWALLHGQFPEDDPQGEQPDLAARTTAAPTWDTDSRGYWEARAVKNEYKQKARAPARGDASSSGASGTGKEHEVSGQRAGQHKHSGASGFTAHPESYEMSETGSHRLGPLSHDATHSPL</sequence>
<evidence type="ECO:0000313" key="7">
    <source>
        <dbReference type="Proteomes" id="UP000054845"/>
    </source>
</evidence>
<keyword evidence="4" id="KW-0472">Membrane</keyword>
<dbReference type="PANTHER" id="PTHR47966:SF51">
    <property type="entry name" value="BETA-SITE APP-CLEAVING ENZYME, ISOFORM A-RELATED"/>
    <property type="match status" value="1"/>
</dbReference>
<feature type="active site" evidence="2">
    <location>
        <position position="62"/>
    </location>
</feature>
<feature type="compositionally biased region" description="Basic and acidic residues" evidence="3">
    <location>
        <begin position="503"/>
        <end position="525"/>
    </location>
</feature>
<evidence type="ECO:0000256" key="3">
    <source>
        <dbReference type="SAM" id="MobiDB-lite"/>
    </source>
</evidence>
<dbReference type="PROSITE" id="PS51767">
    <property type="entry name" value="PEPTIDASE_A1"/>
    <property type="match status" value="1"/>
</dbReference>
<evidence type="ECO:0000256" key="1">
    <source>
        <dbReference type="ARBA" id="ARBA00007447"/>
    </source>
</evidence>
<evidence type="ECO:0000259" key="5">
    <source>
        <dbReference type="PROSITE" id="PS51767"/>
    </source>
</evidence>
<keyword evidence="4" id="KW-0812">Transmembrane</keyword>
<feature type="region of interest" description="Disordered" evidence="3">
    <location>
        <begin position="490"/>
        <end position="646"/>
    </location>
</feature>
<dbReference type="STRING" id="401625.A0A0P1BRW8"/>
<dbReference type="PANTHER" id="PTHR47966">
    <property type="entry name" value="BETA-SITE APP-CLEAVING ENZYME, ISOFORM A-RELATED"/>
    <property type="match status" value="1"/>
</dbReference>
<feature type="compositionally biased region" description="Low complexity" evidence="3">
    <location>
        <begin position="580"/>
        <end position="592"/>
    </location>
</feature>
<protein>
    <submittedName>
        <fullName evidence="6">Aspartyl protease</fullName>
    </submittedName>
</protein>
<feature type="domain" description="Peptidase A1" evidence="5">
    <location>
        <begin position="44"/>
        <end position="397"/>
    </location>
</feature>
<dbReference type="GO" id="GO:0004190">
    <property type="term" value="F:aspartic-type endopeptidase activity"/>
    <property type="evidence" value="ECO:0007669"/>
    <property type="project" value="InterPro"/>
</dbReference>
<keyword evidence="6" id="KW-0645">Protease</keyword>
<evidence type="ECO:0000256" key="4">
    <source>
        <dbReference type="SAM" id="Phobius"/>
    </source>
</evidence>
<dbReference type="EMBL" id="CCYA01000389">
    <property type="protein sequence ID" value="CEH19412.1"/>
    <property type="molecule type" value="Genomic_DNA"/>
</dbReference>
<dbReference type="SUPFAM" id="SSF50630">
    <property type="entry name" value="Acid proteases"/>
    <property type="match status" value="1"/>
</dbReference>
<dbReference type="InterPro" id="IPR033121">
    <property type="entry name" value="PEPTIDASE_A1"/>
</dbReference>
<reference evidence="6 7" key="1">
    <citation type="submission" date="2014-09" db="EMBL/GenBank/DDBJ databases">
        <authorList>
            <person name="Magalhaes I.L.F."/>
            <person name="Oliveira U."/>
            <person name="Santos F.R."/>
            <person name="Vidigal T.H.D.A."/>
            <person name="Brescovit A.D."/>
            <person name="Santos A.J."/>
        </authorList>
    </citation>
    <scope>NUCLEOTIDE SEQUENCE [LARGE SCALE GENOMIC DNA]</scope>
</reference>
<dbReference type="InterPro" id="IPR034164">
    <property type="entry name" value="Pepsin-like_dom"/>
</dbReference>
<dbReference type="InterPro" id="IPR001461">
    <property type="entry name" value="Aspartic_peptidase_A1"/>
</dbReference>
<name>A0A0P1BRW8_9BASI</name>